<dbReference type="AlphaFoldDB" id="A0A8S2Y2R4"/>
<comment type="caution">
    <text evidence="3">The sequence shown here is derived from an EMBL/GenBank/DDBJ whole genome shotgun (WGS) entry which is preliminary data.</text>
</comment>
<dbReference type="Proteomes" id="UP000682733">
    <property type="component" value="Unassembled WGS sequence"/>
</dbReference>
<feature type="non-terminal residue" evidence="3">
    <location>
        <position position="1"/>
    </location>
</feature>
<dbReference type="Proteomes" id="UP000677228">
    <property type="component" value="Unassembled WGS sequence"/>
</dbReference>
<dbReference type="InterPro" id="IPR014001">
    <property type="entry name" value="Helicase_ATP-bd"/>
</dbReference>
<name>A0A8S2Y2R4_9BILA</name>
<organism evidence="3 4">
    <name type="scientific">Didymodactylos carnosus</name>
    <dbReference type="NCBI Taxonomy" id="1234261"/>
    <lineage>
        <taxon>Eukaryota</taxon>
        <taxon>Metazoa</taxon>
        <taxon>Spiralia</taxon>
        <taxon>Gnathifera</taxon>
        <taxon>Rotifera</taxon>
        <taxon>Eurotatoria</taxon>
        <taxon>Bdelloidea</taxon>
        <taxon>Philodinida</taxon>
        <taxon>Philodinidae</taxon>
        <taxon>Didymodactylos</taxon>
    </lineage>
</organism>
<sequence length="114" mass="12992">RLEELIGSGEINLTQMRFFVLDEADGLLAQNYKNLILNLHKQIPNVTADGKRLQMIVCSATLHNFEVKKLADQIMHFPTWVDLKGQDTVPETIHHVYSSDCDAQLVDELLVVYI</sequence>
<feature type="domain" description="Helicase ATP-binding" evidence="1">
    <location>
        <begin position="1"/>
        <end position="80"/>
    </location>
</feature>
<gene>
    <name evidence="2" type="ORF">OVA965_LOCUS45414</name>
    <name evidence="3" type="ORF">TMI583_LOCUS48882</name>
</gene>
<evidence type="ECO:0000313" key="2">
    <source>
        <dbReference type="EMBL" id="CAF1663625.1"/>
    </source>
</evidence>
<evidence type="ECO:0000313" key="4">
    <source>
        <dbReference type="Proteomes" id="UP000682733"/>
    </source>
</evidence>
<dbReference type="Pfam" id="PF00270">
    <property type="entry name" value="DEAD"/>
    <property type="match status" value="1"/>
</dbReference>
<dbReference type="GO" id="GO:0005524">
    <property type="term" value="F:ATP binding"/>
    <property type="evidence" value="ECO:0007669"/>
    <property type="project" value="InterPro"/>
</dbReference>
<evidence type="ECO:0000259" key="1">
    <source>
        <dbReference type="PROSITE" id="PS51192"/>
    </source>
</evidence>
<accession>A0A8S2Y2R4</accession>
<dbReference type="Gene3D" id="3.40.50.300">
    <property type="entry name" value="P-loop containing nucleotide triphosphate hydrolases"/>
    <property type="match status" value="1"/>
</dbReference>
<dbReference type="SUPFAM" id="SSF52540">
    <property type="entry name" value="P-loop containing nucleoside triphosphate hydrolases"/>
    <property type="match status" value="1"/>
</dbReference>
<proteinExistence type="predicted"/>
<dbReference type="EMBL" id="CAJNOK010071279">
    <property type="protein sequence ID" value="CAF1663625.1"/>
    <property type="molecule type" value="Genomic_DNA"/>
</dbReference>
<protein>
    <recommendedName>
        <fullName evidence="1">Helicase ATP-binding domain-containing protein</fullName>
    </recommendedName>
</protein>
<reference evidence="3" key="1">
    <citation type="submission" date="2021-02" db="EMBL/GenBank/DDBJ databases">
        <authorList>
            <person name="Nowell W R."/>
        </authorList>
    </citation>
    <scope>NUCLEOTIDE SEQUENCE</scope>
</reference>
<evidence type="ECO:0000313" key="3">
    <source>
        <dbReference type="EMBL" id="CAF4525578.1"/>
    </source>
</evidence>
<dbReference type="InterPro" id="IPR027417">
    <property type="entry name" value="P-loop_NTPase"/>
</dbReference>
<dbReference type="GO" id="GO:0003676">
    <property type="term" value="F:nucleic acid binding"/>
    <property type="evidence" value="ECO:0007669"/>
    <property type="project" value="InterPro"/>
</dbReference>
<dbReference type="PROSITE" id="PS51192">
    <property type="entry name" value="HELICASE_ATP_BIND_1"/>
    <property type="match status" value="1"/>
</dbReference>
<dbReference type="InterPro" id="IPR011545">
    <property type="entry name" value="DEAD/DEAH_box_helicase_dom"/>
</dbReference>
<dbReference type="EMBL" id="CAJOBA010102543">
    <property type="protein sequence ID" value="CAF4525578.1"/>
    <property type="molecule type" value="Genomic_DNA"/>
</dbReference>